<gene>
    <name evidence="1" type="ORF">S01H1_40376</name>
</gene>
<reference evidence="1" key="1">
    <citation type="journal article" date="2014" name="Front. Microbiol.">
        <title>High frequency of phylogenetically diverse reductive dehalogenase-homologous genes in deep subseafloor sedimentary metagenomes.</title>
        <authorList>
            <person name="Kawai M."/>
            <person name="Futagami T."/>
            <person name="Toyoda A."/>
            <person name="Takaki Y."/>
            <person name="Nishi S."/>
            <person name="Hori S."/>
            <person name="Arai W."/>
            <person name="Tsubouchi T."/>
            <person name="Morono Y."/>
            <person name="Uchiyama I."/>
            <person name="Ito T."/>
            <person name="Fujiyama A."/>
            <person name="Inagaki F."/>
            <person name="Takami H."/>
        </authorList>
    </citation>
    <scope>NUCLEOTIDE SEQUENCE</scope>
    <source>
        <strain evidence="1">Expedition CK06-06</strain>
    </source>
</reference>
<evidence type="ECO:0000313" key="1">
    <source>
        <dbReference type="EMBL" id="GAG05574.1"/>
    </source>
</evidence>
<comment type="caution">
    <text evidence="1">The sequence shown here is derived from an EMBL/GenBank/DDBJ whole genome shotgun (WGS) entry which is preliminary data.</text>
</comment>
<dbReference type="AlphaFoldDB" id="X0UIJ7"/>
<organism evidence="1">
    <name type="scientific">marine sediment metagenome</name>
    <dbReference type="NCBI Taxonomy" id="412755"/>
    <lineage>
        <taxon>unclassified sequences</taxon>
        <taxon>metagenomes</taxon>
        <taxon>ecological metagenomes</taxon>
    </lineage>
</organism>
<name>X0UIJ7_9ZZZZ</name>
<dbReference type="EMBL" id="BARS01025564">
    <property type="protein sequence ID" value="GAG05574.1"/>
    <property type="molecule type" value="Genomic_DNA"/>
</dbReference>
<feature type="non-terminal residue" evidence="1">
    <location>
        <position position="52"/>
    </location>
</feature>
<protein>
    <submittedName>
        <fullName evidence="1">Uncharacterized protein</fullName>
    </submittedName>
</protein>
<proteinExistence type="predicted"/>
<accession>X0UIJ7</accession>
<sequence length="52" mass="5381">MTAPGAILAAGLTSAGIHSNELKCLTGGTNEYIPGTIIRKIINRENRATLSA</sequence>